<evidence type="ECO:0000313" key="2">
    <source>
        <dbReference type="EMBL" id="KAJ1255667.1"/>
    </source>
</evidence>
<reference evidence="2 3" key="1">
    <citation type="submission" date="2022-10" db="EMBL/GenBank/DDBJ databases">
        <title>WGS assembly of Paspalum vaginatum 540-79.</title>
        <authorList>
            <person name="Sun G."/>
            <person name="Wase N."/>
            <person name="Shu S."/>
            <person name="Jenkins J."/>
            <person name="Zhou B."/>
            <person name="Torres-Rodriguez J."/>
            <person name="Chen C."/>
            <person name="Sandor L."/>
            <person name="Plott C."/>
            <person name="Yoshinga Y."/>
            <person name="Daum C."/>
            <person name="Qi P."/>
            <person name="Barry K."/>
            <person name="Lipzen A."/>
            <person name="Berry L."/>
            <person name="Pedersen C."/>
            <person name="Gottilla T."/>
            <person name="Foltz A."/>
            <person name="Yu H."/>
            <person name="O'Malley R."/>
            <person name="Zhang C."/>
            <person name="Devos K."/>
            <person name="Sigmon B."/>
            <person name="Yu B."/>
            <person name="Obata T."/>
            <person name="Schmutz J."/>
            <person name="Schnable J."/>
        </authorList>
    </citation>
    <scope>NUCLEOTIDE SEQUENCE [LARGE SCALE GENOMIC DNA]</scope>
    <source>
        <strain evidence="3">cv. 540-79</strain>
    </source>
</reference>
<sequence>MKYKTLRTGSERQTVTDPKSDRCLPSSSSLLPVAAPPNPPGSSPVVTLQLPRALILGKTAGSITAAGSSALSVRVRLGRLISPALAFKVGKENFCLVMAFPTPAAVLLNENMQIHKGKRADAPSAKPLKRASKPGLQERKALQDVSNVPQGAALKNRSTVKERSILKERSTVKESSTLKARSGLHNITNTPNERSIMKERRPFQDVSNTLKERSILKDKFALHSHEVIKNPVNIFADEDIKKCDEWAKDGVEGTHFTGNDSQKLDKDAQDKRVKKKVGKVMSALHGWSDVVFDPVIFPDTGVPMFSEEVKELELELDILPDISRCLSTTGKRGDAPSATTLKPLVKPGLQERKALQDLSNTLKERKSLHDLSGIVKEKSILKSSLHSHEVIKNPMEIFAVEETKNCHGWAKDAVEGTHFTGNYPQKLDKDVLDERDKAQLSEDFPIDDELDEYAFLDDNPVKFELRDESVIPELGTN</sequence>
<proteinExistence type="predicted"/>
<feature type="compositionally biased region" description="Low complexity" evidence="1">
    <location>
        <begin position="24"/>
        <end position="33"/>
    </location>
</feature>
<dbReference type="OrthoDB" id="1905229at2759"/>
<protein>
    <submittedName>
        <fullName evidence="2">Uncharacterized protein</fullName>
    </submittedName>
</protein>
<evidence type="ECO:0000313" key="3">
    <source>
        <dbReference type="Proteomes" id="UP001164776"/>
    </source>
</evidence>
<feature type="region of interest" description="Disordered" evidence="1">
    <location>
        <begin position="1"/>
        <end position="44"/>
    </location>
</feature>
<dbReference type="Proteomes" id="UP001164776">
    <property type="component" value="Unassembled WGS sequence"/>
</dbReference>
<dbReference type="EMBL" id="MU629658">
    <property type="protein sequence ID" value="KAJ1255667.1"/>
    <property type="molecule type" value="Genomic_DNA"/>
</dbReference>
<comment type="caution">
    <text evidence="2">The sequence shown here is derived from an EMBL/GenBank/DDBJ whole genome shotgun (WGS) entry which is preliminary data.</text>
</comment>
<keyword evidence="3" id="KW-1185">Reference proteome</keyword>
<evidence type="ECO:0000256" key="1">
    <source>
        <dbReference type="SAM" id="MobiDB-lite"/>
    </source>
</evidence>
<gene>
    <name evidence="2" type="ORF">BS78_K174600</name>
</gene>
<dbReference type="AlphaFoldDB" id="A0A9W7XBU1"/>
<feature type="compositionally biased region" description="Polar residues" evidence="1">
    <location>
        <begin position="7"/>
        <end position="17"/>
    </location>
</feature>
<accession>A0A9W7XBU1</accession>
<name>A0A9W7XBU1_9POAL</name>
<feature type="region of interest" description="Disordered" evidence="1">
    <location>
        <begin position="117"/>
        <end position="144"/>
    </location>
</feature>
<organism evidence="2 3">
    <name type="scientific">Paspalum vaginatum</name>
    <name type="common">seashore paspalum</name>
    <dbReference type="NCBI Taxonomy" id="158149"/>
    <lineage>
        <taxon>Eukaryota</taxon>
        <taxon>Viridiplantae</taxon>
        <taxon>Streptophyta</taxon>
        <taxon>Embryophyta</taxon>
        <taxon>Tracheophyta</taxon>
        <taxon>Spermatophyta</taxon>
        <taxon>Magnoliopsida</taxon>
        <taxon>Liliopsida</taxon>
        <taxon>Poales</taxon>
        <taxon>Poaceae</taxon>
        <taxon>PACMAD clade</taxon>
        <taxon>Panicoideae</taxon>
        <taxon>Andropogonodae</taxon>
        <taxon>Paspaleae</taxon>
        <taxon>Paspalinae</taxon>
        <taxon>Paspalum</taxon>
    </lineage>
</organism>